<feature type="domain" description="TonB-dependent receptor plug" evidence="11">
    <location>
        <begin position="219"/>
        <end position="324"/>
    </location>
</feature>
<dbReference type="RefSeq" id="WP_202907872.1">
    <property type="nucleotide sequence ID" value="NZ_FOAF01000004.1"/>
</dbReference>
<dbReference type="Pfam" id="PF00593">
    <property type="entry name" value="TonB_dep_Rec_b-barrel"/>
    <property type="match status" value="1"/>
</dbReference>
<reference evidence="13" key="1">
    <citation type="submission" date="2016-10" db="EMBL/GenBank/DDBJ databases">
        <authorList>
            <person name="Varghese N."/>
            <person name="Submissions S."/>
        </authorList>
    </citation>
    <scope>NUCLEOTIDE SEQUENCE [LARGE SCALE GENOMIC DNA]</scope>
    <source>
        <strain evidence="13">DSM 18733</strain>
    </source>
</reference>
<keyword evidence="4 8" id="KW-0812">Transmembrane</keyword>
<gene>
    <name evidence="12" type="ORF">SAMN05661044_03438</name>
</gene>
<dbReference type="InterPro" id="IPR008969">
    <property type="entry name" value="CarboxyPept-like_regulatory"/>
</dbReference>
<dbReference type="Gene3D" id="2.60.40.1120">
    <property type="entry name" value="Carboxypeptidase-like, regulatory domain"/>
    <property type="match status" value="1"/>
</dbReference>
<dbReference type="PROSITE" id="PS52016">
    <property type="entry name" value="TONB_DEPENDENT_REC_3"/>
    <property type="match status" value="1"/>
</dbReference>
<evidence type="ECO:0000259" key="10">
    <source>
        <dbReference type="Pfam" id="PF00593"/>
    </source>
</evidence>
<evidence type="ECO:0000256" key="1">
    <source>
        <dbReference type="ARBA" id="ARBA00004571"/>
    </source>
</evidence>
<evidence type="ECO:0000256" key="8">
    <source>
        <dbReference type="PROSITE-ProRule" id="PRU01360"/>
    </source>
</evidence>
<keyword evidence="5 9" id="KW-0798">TonB box</keyword>
<dbReference type="InterPro" id="IPR023996">
    <property type="entry name" value="TonB-dep_OMP_SusC/RagA"/>
</dbReference>
<dbReference type="GO" id="GO:0009279">
    <property type="term" value="C:cell outer membrane"/>
    <property type="evidence" value="ECO:0007669"/>
    <property type="project" value="UniProtKB-SubCell"/>
</dbReference>
<dbReference type="STRING" id="407022.SAMN05661044_03438"/>
<dbReference type="InterPro" id="IPR036942">
    <property type="entry name" value="Beta-barrel_TonB_sf"/>
</dbReference>
<keyword evidence="2 8" id="KW-0813">Transport</keyword>
<dbReference type="Gene3D" id="2.170.130.10">
    <property type="entry name" value="TonB-dependent receptor, plug domain"/>
    <property type="match status" value="1"/>
</dbReference>
<dbReference type="NCBIfam" id="TIGR04057">
    <property type="entry name" value="SusC_RagA_signa"/>
    <property type="match status" value="1"/>
</dbReference>
<comment type="similarity">
    <text evidence="8 9">Belongs to the TonB-dependent receptor family.</text>
</comment>
<evidence type="ECO:0000256" key="4">
    <source>
        <dbReference type="ARBA" id="ARBA00022692"/>
    </source>
</evidence>
<dbReference type="SUPFAM" id="SSF49464">
    <property type="entry name" value="Carboxypeptidase regulatory domain-like"/>
    <property type="match status" value="1"/>
</dbReference>
<comment type="subcellular location">
    <subcellularLocation>
        <location evidence="1 8">Cell outer membrane</location>
        <topology evidence="1 8">Multi-pass membrane protein</topology>
    </subcellularLocation>
</comment>
<dbReference type="NCBIfam" id="TIGR04056">
    <property type="entry name" value="OMP_RagA_SusC"/>
    <property type="match status" value="1"/>
</dbReference>
<sequence length="1172" mass="131368">MKKTALFIRKVMRTTILIYTVLIALSQLLQAMPSEGQVLNKTVDVSLSDVNLYQALQLLQEEEQLEFIFDAGELKLENRRIQSLKLEDVSLDEVLSRLFEKVPVDYTGKGANTVLLYKKQQAGHITGIVKDREGRPLAGSTVKVVELNRTVSTDTDGHFSVSLKPGTYSLVVSYISYESEQRAGILVEEGKSVSVDFSLVETQGSLNEVVVVGYGTQKKANLTGAVSQISASTLENRPSPNLTRMLQGTLPNLNIKMVDGSPTRGATYNVRGTTSIGAEGSALVLIDGVEGDPNKINPNDIESVTVLKDASSAAVYGSRAAFGVVLITTKNPIKGQVKVNFSSNYSLNQRTVEPKLITNGYEWAKNFNDAFNAWYDYKSNPISVNNIFPFSLDYLERLKEHSENPALPEVVYNESLGRYEYFGNNDWNNFIYKDNMPATEQALSVSGGSEKIDYYLSGRYYYQDGIFKYNSDKFNRYNLRGKGNIKINKWLELQNNTELSIYDYHYPMFADGDGNIWRQFEHQGYPMAVLYNPDGSYTHSAVYTGIASFMDGNNGSDQSNTYFRNTAGLVAKPLDGLTLKTDFTYAKTIGKDTRANNYMYYSNAPGSTSRFGRSLLRQFNEDTRYLAGNATATYAQTFAAKHDFSALVGFNIENSRFENLDVQRDGILDPTKPDFNLMDGTNYNIVGGGHEWAYLGLFYRLNYAYAGKYLLELNGRYDGSSKFPENQRYGFFPSVSAGWVLSNESFMKDAKSWLSNLKVRASYGSLGNGNVDPYRYMEQMSVSKASVILQGLQPNYTQLPAVIPDGLTWERSTTFDVGLDLALFKDKLNVTFDWYNRKTSDMFTVGQPLPNVFGAAVPSGNYADLSTKGWELTLAYNGSSTLFSKPFTWGISGSLWDSKSHIERFNNPNNLLSSTYYVGHEIGEIWGYETLGFFTSDEDIANHADQSFLTNSNNKEWLPGDLKFADLNGDGVINQGDNTVDNPGDRRIIGNDAPRYQFGFTLSGRWNGFGLSAFFQGIGKRDWYFAPEAGLFWGPYNRPYGYQPVKLMEDHWTEEDPDAYFPRYRGYTALGTDRSLGAPQTRYLQDVSYLRLKSLTVDYNLPESWIQKLKVSRINLFVTAQNLFTLSGLFKHTDNFDPEVMEKPIGELTNGSGQGYAYPMLKTTTVGLNVSF</sequence>
<evidence type="ECO:0000256" key="5">
    <source>
        <dbReference type="ARBA" id="ARBA00023077"/>
    </source>
</evidence>
<dbReference type="SUPFAM" id="SSF56935">
    <property type="entry name" value="Porins"/>
    <property type="match status" value="1"/>
</dbReference>
<dbReference type="Gene3D" id="2.40.170.20">
    <property type="entry name" value="TonB-dependent receptor, beta-barrel domain"/>
    <property type="match status" value="1"/>
</dbReference>
<evidence type="ECO:0000313" key="12">
    <source>
        <dbReference type="EMBL" id="SEL81723.1"/>
    </source>
</evidence>
<keyword evidence="13" id="KW-1185">Reference proteome</keyword>
<dbReference type="EMBL" id="FOAF01000004">
    <property type="protein sequence ID" value="SEL81723.1"/>
    <property type="molecule type" value="Genomic_DNA"/>
</dbReference>
<dbReference type="InterPro" id="IPR012910">
    <property type="entry name" value="Plug_dom"/>
</dbReference>
<evidence type="ECO:0000256" key="9">
    <source>
        <dbReference type="RuleBase" id="RU003357"/>
    </source>
</evidence>
<evidence type="ECO:0000256" key="3">
    <source>
        <dbReference type="ARBA" id="ARBA00022452"/>
    </source>
</evidence>
<protein>
    <submittedName>
        <fullName evidence="12">TonB-linked outer membrane protein, SusC/RagA family</fullName>
    </submittedName>
</protein>
<dbReference type="AlphaFoldDB" id="A0A1H7TAG4"/>
<dbReference type="InterPro" id="IPR039426">
    <property type="entry name" value="TonB-dep_rcpt-like"/>
</dbReference>
<evidence type="ECO:0000256" key="7">
    <source>
        <dbReference type="ARBA" id="ARBA00023237"/>
    </source>
</evidence>
<evidence type="ECO:0000256" key="2">
    <source>
        <dbReference type="ARBA" id="ARBA00022448"/>
    </source>
</evidence>
<dbReference type="InterPro" id="IPR023997">
    <property type="entry name" value="TonB-dep_OMP_SusC/RagA_CS"/>
</dbReference>
<dbReference type="InterPro" id="IPR000531">
    <property type="entry name" value="Beta-barrel_TonB"/>
</dbReference>
<dbReference type="Proteomes" id="UP000199421">
    <property type="component" value="Unassembled WGS sequence"/>
</dbReference>
<dbReference type="Pfam" id="PF07715">
    <property type="entry name" value="Plug"/>
    <property type="match status" value="1"/>
</dbReference>
<keyword evidence="7 8" id="KW-0998">Cell outer membrane</keyword>
<accession>A0A1H7TAG4</accession>
<evidence type="ECO:0000256" key="6">
    <source>
        <dbReference type="ARBA" id="ARBA00023136"/>
    </source>
</evidence>
<organism evidence="12 13">
    <name type="scientific">Olivibacter domesticus</name>
    <name type="common">Pseudosphingobacterium domesticum</name>
    <dbReference type="NCBI Taxonomy" id="407022"/>
    <lineage>
        <taxon>Bacteria</taxon>
        <taxon>Pseudomonadati</taxon>
        <taxon>Bacteroidota</taxon>
        <taxon>Sphingobacteriia</taxon>
        <taxon>Sphingobacteriales</taxon>
        <taxon>Sphingobacteriaceae</taxon>
        <taxon>Olivibacter</taxon>
    </lineage>
</organism>
<dbReference type="InterPro" id="IPR037066">
    <property type="entry name" value="Plug_dom_sf"/>
</dbReference>
<name>A0A1H7TAG4_OLID1</name>
<proteinExistence type="inferred from homology"/>
<evidence type="ECO:0000259" key="11">
    <source>
        <dbReference type="Pfam" id="PF07715"/>
    </source>
</evidence>
<dbReference type="Pfam" id="PF13620">
    <property type="entry name" value="CarboxypepD_reg"/>
    <property type="match status" value="1"/>
</dbReference>
<evidence type="ECO:0000313" key="13">
    <source>
        <dbReference type="Proteomes" id="UP000199421"/>
    </source>
</evidence>
<feature type="domain" description="TonB-dependent receptor-like beta-barrel" evidence="10">
    <location>
        <begin position="535"/>
        <end position="1027"/>
    </location>
</feature>
<keyword evidence="3 8" id="KW-1134">Transmembrane beta strand</keyword>
<keyword evidence="6 8" id="KW-0472">Membrane</keyword>